<accession>A0A2X0MBF7</accession>
<protein>
    <submittedName>
        <fullName evidence="2">BQ5605_C007g04876 protein</fullName>
    </submittedName>
</protein>
<dbReference type="AlphaFoldDB" id="A0A2X0MBF7"/>
<dbReference type="EMBL" id="FQNC01000045">
    <property type="protein sequence ID" value="SGY64157.1"/>
    <property type="molecule type" value="Genomic_DNA"/>
</dbReference>
<dbReference type="Proteomes" id="UP000249464">
    <property type="component" value="Unassembled WGS sequence"/>
</dbReference>
<feature type="compositionally biased region" description="Basic and acidic residues" evidence="1">
    <location>
        <begin position="225"/>
        <end position="249"/>
    </location>
</feature>
<name>A0A2X0MBF7_9BASI</name>
<feature type="compositionally biased region" description="Low complexity" evidence="1">
    <location>
        <begin position="44"/>
        <end position="62"/>
    </location>
</feature>
<gene>
    <name evidence="2" type="primary">BQ5605_C007g04876</name>
    <name evidence="2" type="ORF">BQ5605_C007G04876</name>
</gene>
<feature type="region of interest" description="Disordered" evidence="1">
    <location>
        <begin position="1"/>
        <end position="122"/>
    </location>
</feature>
<organism evidence="2 3">
    <name type="scientific">Microbotryum silenes-dioicae</name>
    <dbReference type="NCBI Taxonomy" id="796604"/>
    <lineage>
        <taxon>Eukaryota</taxon>
        <taxon>Fungi</taxon>
        <taxon>Dikarya</taxon>
        <taxon>Basidiomycota</taxon>
        <taxon>Pucciniomycotina</taxon>
        <taxon>Microbotryomycetes</taxon>
        <taxon>Microbotryales</taxon>
        <taxon>Microbotryaceae</taxon>
        <taxon>Microbotryum</taxon>
    </lineage>
</organism>
<feature type="compositionally biased region" description="Basic residues" evidence="1">
    <location>
        <begin position="27"/>
        <end position="42"/>
    </location>
</feature>
<sequence length="314" mass="35598">MGSKPNNEVLMTPFKPPRKIDQPIPRTSKRRSLISRRRRRRTSSCDSDSLASSYDSNSTNSDSENEDEEEDQILLPPTYPLPLTPPTSSPPPPPPPSLQLNPSEHHAPDTLSDSDSDSDSLLRVSTYDLLLARIRERRVKMEKSRGVEGVVGEVRDLKREYEMERVKKRPFIAPAVALKEEEEEEEEKEEVQDQRVGGMEMKVEKTPDSEVEMGSGLGNDSDSSGELRAKKQREMFVGEAYKRPRRVESSETVMVRQERSNRIMKDKDESSYAMPDEERLDSQGSSQEDWLPSPEQVFGMSRGYSKSTSDSEAS</sequence>
<evidence type="ECO:0000313" key="3">
    <source>
        <dbReference type="Proteomes" id="UP000249464"/>
    </source>
</evidence>
<feature type="compositionally biased region" description="Acidic residues" evidence="1">
    <location>
        <begin position="180"/>
        <end position="190"/>
    </location>
</feature>
<evidence type="ECO:0000313" key="2">
    <source>
        <dbReference type="EMBL" id="SGY64157.1"/>
    </source>
</evidence>
<keyword evidence="3" id="KW-1185">Reference proteome</keyword>
<evidence type="ECO:0000256" key="1">
    <source>
        <dbReference type="SAM" id="MobiDB-lite"/>
    </source>
</evidence>
<reference evidence="2 3" key="1">
    <citation type="submission" date="2016-11" db="EMBL/GenBank/DDBJ databases">
        <authorList>
            <person name="Jaros S."/>
            <person name="Januszkiewicz K."/>
            <person name="Wedrychowicz H."/>
        </authorList>
    </citation>
    <scope>NUCLEOTIDE SEQUENCE [LARGE SCALE GENOMIC DNA]</scope>
</reference>
<feature type="region of interest" description="Disordered" evidence="1">
    <location>
        <begin position="178"/>
        <end position="314"/>
    </location>
</feature>
<feature type="compositionally biased region" description="Polar residues" evidence="1">
    <location>
        <begin position="304"/>
        <end position="314"/>
    </location>
</feature>
<feature type="compositionally biased region" description="Acidic residues" evidence="1">
    <location>
        <begin position="63"/>
        <end position="72"/>
    </location>
</feature>
<proteinExistence type="predicted"/>
<feature type="compositionally biased region" description="Pro residues" evidence="1">
    <location>
        <begin position="77"/>
        <end position="97"/>
    </location>
</feature>
<feature type="compositionally biased region" description="Basic and acidic residues" evidence="1">
    <location>
        <begin position="256"/>
        <end position="281"/>
    </location>
</feature>